<feature type="region of interest" description="Disordered" evidence="1">
    <location>
        <begin position="338"/>
        <end position="378"/>
    </location>
</feature>
<dbReference type="Proteomes" id="UP001301958">
    <property type="component" value="Unassembled WGS sequence"/>
</dbReference>
<feature type="domain" description="BTB" evidence="2">
    <location>
        <begin position="47"/>
        <end position="110"/>
    </location>
</feature>
<feature type="compositionally biased region" description="Basic and acidic residues" evidence="1">
    <location>
        <begin position="353"/>
        <end position="371"/>
    </location>
</feature>
<dbReference type="AlphaFoldDB" id="A0AAN6YLV7"/>
<evidence type="ECO:0000259" key="2">
    <source>
        <dbReference type="PROSITE" id="PS50097"/>
    </source>
</evidence>
<feature type="compositionally biased region" description="Gly residues" evidence="1">
    <location>
        <begin position="338"/>
        <end position="348"/>
    </location>
</feature>
<reference evidence="3" key="1">
    <citation type="journal article" date="2023" name="Mol. Phylogenet. Evol.">
        <title>Genome-scale phylogeny and comparative genomics of the fungal order Sordariales.</title>
        <authorList>
            <person name="Hensen N."/>
            <person name="Bonometti L."/>
            <person name="Westerberg I."/>
            <person name="Brannstrom I.O."/>
            <person name="Guillou S."/>
            <person name="Cros-Aarteil S."/>
            <person name="Calhoun S."/>
            <person name="Haridas S."/>
            <person name="Kuo A."/>
            <person name="Mondo S."/>
            <person name="Pangilinan J."/>
            <person name="Riley R."/>
            <person name="LaButti K."/>
            <person name="Andreopoulos B."/>
            <person name="Lipzen A."/>
            <person name="Chen C."/>
            <person name="Yan M."/>
            <person name="Daum C."/>
            <person name="Ng V."/>
            <person name="Clum A."/>
            <person name="Steindorff A."/>
            <person name="Ohm R.A."/>
            <person name="Martin F."/>
            <person name="Silar P."/>
            <person name="Natvig D.O."/>
            <person name="Lalanne C."/>
            <person name="Gautier V."/>
            <person name="Ament-Velasquez S.L."/>
            <person name="Kruys A."/>
            <person name="Hutchinson M.I."/>
            <person name="Powell A.J."/>
            <person name="Barry K."/>
            <person name="Miller A.N."/>
            <person name="Grigoriev I.V."/>
            <person name="Debuchy R."/>
            <person name="Gladieux P."/>
            <person name="Hiltunen Thoren M."/>
            <person name="Johannesson H."/>
        </authorList>
    </citation>
    <scope>NUCLEOTIDE SEQUENCE</scope>
    <source>
        <strain evidence="3">CBS 990.96</strain>
    </source>
</reference>
<dbReference type="PROSITE" id="PS50097">
    <property type="entry name" value="BTB"/>
    <property type="match status" value="1"/>
</dbReference>
<reference evidence="3" key="2">
    <citation type="submission" date="2023-05" db="EMBL/GenBank/DDBJ databases">
        <authorList>
            <consortium name="Lawrence Berkeley National Laboratory"/>
            <person name="Steindorff A."/>
            <person name="Hensen N."/>
            <person name="Bonometti L."/>
            <person name="Westerberg I."/>
            <person name="Brannstrom I.O."/>
            <person name="Guillou S."/>
            <person name="Cros-Aarteil S."/>
            <person name="Calhoun S."/>
            <person name="Haridas S."/>
            <person name="Kuo A."/>
            <person name="Mondo S."/>
            <person name="Pangilinan J."/>
            <person name="Riley R."/>
            <person name="Labutti K."/>
            <person name="Andreopoulos B."/>
            <person name="Lipzen A."/>
            <person name="Chen C."/>
            <person name="Yanf M."/>
            <person name="Daum C."/>
            <person name="Ng V."/>
            <person name="Clum A."/>
            <person name="Ohm R."/>
            <person name="Martin F."/>
            <person name="Silar P."/>
            <person name="Natvig D."/>
            <person name="Lalanne C."/>
            <person name="Gautier V."/>
            <person name="Ament-Velasquez S.L."/>
            <person name="Kruys A."/>
            <person name="Hutchinson M.I."/>
            <person name="Powell A.J."/>
            <person name="Barry K."/>
            <person name="Miller A.N."/>
            <person name="Grigoriev I.V."/>
            <person name="Debuchy R."/>
            <person name="Gladieux P."/>
            <person name="Thoren M.H."/>
            <person name="Johannesson H."/>
        </authorList>
    </citation>
    <scope>NUCLEOTIDE SEQUENCE</scope>
    <source>
        <strain evidence="3">CBS 990.96</strain>
    </source>
</reference>
<dbReference type="InterPro" id="IPR000210">
    <property type="entry name" value="BTB/POZ_dom"/>
</dbReference>
<protein>
    <recommendedName>
        <fullName evidence="2">BTB domain-containing protein</fullName>
    </recommendedName>
</protein>
<dbReference type="Gene3D" id="3.30.710.10">
    <property type="entry name" value="Potassium Channel Kv1.1, Chain A"/>
    <property type="match status" value="1"/>
</dbReference>
<gene>
    <name evidence="3" type="ORF">QBC38DRAFT_524220</name>
</gene>
<dbReference type="CDD" id="cd18186">
    <property type="entry name" value="BTB_POZ_ZBTB_KLHL-like"/>
    <property type="match status" value="1"/>
</dbReference>
<keyword evidence="4" id="KW-1185">Reference proteome</keyword>
<evidence type="ECO:0000256" key="1">
    <source>
        <dbReference type="SAM" id="MobiDB-lite"/>
    </source>
</evidence>
<accession>A0AAN6YLV7</accession>
<dbReference type="SUPFAM" id="SSF54695">
    <property type="entry name" value="POZ domain"/>
    <property type="match status" value="1"/>
</dbReference>
<comment type="caution">
    <text evidence="3">The sequence shown here is derived from an EMBL/GenBank/DDBJ whole genome shotgun (WGS) entry which is preliminary data.</text>
</comment>
<name>A0AAN6YLV7_9PEZI</name>
<sequence length="378" mass="42043">MAPTNSNSNNNNNPGPSVRGRGTPGPRSVRGVRGVRAGRTLETGVLADAVVICGDRKWNVHKITLMSRSDWFAEAIKHANPTIKAEFNLGMDYTPDDVNAILDAIYGKRLPEECYNPANTQYSNLVNFVNFFNMGVFFGIEPMRNDALTLLGQLCDRNLKFICSYDRILSNSQGVFDPLNVIKNISLSGLLFALHAAFIKKETYPDLSAQCLLANYIYAARGVLLSTPNIVKDLVDKNRDIQAALWQASQGRDLAGWLPDRRIIVERHNQLDHTKKTQHPDRCETCDDTFDGAQRKRVMYDPHKIVMRPVAYCLSCVVRNEGEKQVIFRKMGKTDRAGGNGGLLVGDEGGGEGEVRVKVEGGRGRDRDRGDLQSWVSD</sequence>
<organism evidence="3 4">
    <name type="scientific">Podospora fimiseda</name>
    <dbReference type="NCBI Taxonomy" id="252190"/>
    <lineage>
        <taxon>Eukaryota</taxon>
        <taxon>Fungi</taxon>
        <taxon>Dikarya</taxon>
        <taxon>Ascomycota</taxon>
        <taxon>Pezizomycotina</taxon>
        <taxon>Sordariomycetes</taxon>
        <taxon>Sordariomycetidae</taxon>
        <taxon>Sordariales</taxon>
        <taxon>Podosporaceae</taxon>
        <taxon>Podospora</taxon>
    </lineage>
</organism>
<dbReference type="InterPro" id="IPR011333">
    <property type="entry name" value="SKP1/BTB/POZ_sf"/>
</dbReference>
<feature type="region of interest" description="Disordered" evidence="1">
    <location>
        <begin position="1"/>
        <end position="34"/>
    </location>
</feature>
<proteinExistence type="predicted"/>
<dbReference type="Pfam" id="PF00651">
    <property type="entry name" value="BTB"/>
    <property type="match status" value="1"/>
</dbReference>
<evidence type="ECO:0000313" key="4">
    <source>
        <dbReference type="Proteomes" id="UP001301958"/>
    </source>
</evidence>
<dbReference type="EMBL" id="MU865615">
    <property type="protein sequence ID" value="KAK4220920.1"/>
    <property type="molecule type" value="Genomic_DNA"/>
</dbReference>
<evidence type="ECO:0000313" key="3">
    <source>
        <dbReference type="EMBL" id="KAK4220920.1"/>
    </source>
</evidence>